<evidence type="ECO:0000313" key="5">
    <source>
        <dbReference type="EMBL" id="ETE56523.1"/>
    </source>
</evidence>
<comment type="caution">
    <text evidence="5">The sequence shown here is derived from an EMBL/GenBank/DDBJ whole genome shotgun (WGS) entry which is preliminary data.</text>
</comment>
<dbReference type="AlphaFoldDB" id="V8N4F0"/>
<dbReference type="Gene3D" id="1.10.565.10">
    <property type="entry name" value="Retinoid X Receptor"/>
    <property type="match status" value="1"/>
</dbReference>
<feature type="region of interest" description="Disordered" evidence="4">
    <location>
        <begin position="14"/>
        <end position="36"/>
    </location>
</feature>
<keyword evidence="3 5" id="KW-0675">Receptor</keyword>
<sequence>MSEDALYARRALRKQKMRKQKMQKGPQPILPAELPEDRGLSAEQEELIEILTEAHKKHFDSTFSQFIHYQVSH</sequence>
<dbReference type="OrthoDB" id="6355676at2759"/>
<feature type="non-terminal residue" evidence="5">
    <location>
        <position position="1"/>
    </location>
</feature>
<protein>
    <submittedName>
        <fullName evidence="5">Nuclear receptor subfamily 1 group I member 2</fullName>
    </submittedName>
</protein>
<evidence type="ECO:0000313" key="6">
    <source>
        <dbReference type="Proteomes" id="UP000018936"/>
    </source>
</evidence>
<dbReference type="SUPFAM" id="SSF48508">
    <property type="entry name" value="Nuclear receptor ligand-binding domain"/>
    <property type="match status" value="1"/>
</dbReference>
<gene>
    <name evidence="5" type="primary">Nr1i2</name>
    <name evidence="5" type="ORF">L345_17766</name>
</gene>
<keyword evidence="2" id="KW-0804">Transcription</keyword>
<proteinExistence type="predicted"/>
<name>V8N4F0_OPHHA</name>
<accession>V8N4F0</accession>
<evidence type="ECO:0000256" key="1">
    <source>
        <dbReference type="ARBA" id="ARBA00023015"/>
    </source>
</evidence>
<evidence type="ECO:0000256" key="3">
    <source>
        <dbReference type="ARBA" id="ARBA00023170"/>
    </source>
</evidence>
<evidence type="ECO:0000256" key="4">
    <source>
        <dbReference type="SAM" id="MobiDB-lite"/>
    </source>
</evidence>
<keyword evidence="6" id="KW-1185">Reference proteome</keyword>
<dbReference type="Proteomes" id="UP000018936">
    <property type="component" value="Unassembled WGS sequence"/>
</dbReference>
<reference evidence="5 6" key="1">
    <citation type="journal article" date="2013" name="Proc. Natl. Acad. Sci. U.S.A.">
        <title>The king cobra genome reveals dynamic gene evolution and adaptation in the snake venom system.</title>
        <authorList>
            <person name="Vonk F.J."/>
            <person name="Casewell N.R."/>
            <person name="Henkel C.V."/>
            <person name="Heimberg A.M."/>
            <person name="Jansen H.J."/>
            <person name="McCleary R.J."/>
            <person name="Kerkkamp H.M."/>
            <person name="Vos R.A."/>
            <person name="Guerreiro I."/>
            <person name="Calvete J.J."/>
            <person name="Wuster W."/>
            <person name="Woods A.E."/>
            <person name="Logan J.M."/>
            <person name="Harrison R.A."/>
            <person name="Castoe T.A."/>
            <person name="de Koning A.P."/>
            <person name="Pollock D.D."/>
            <person name="Yandell M."/>
            <person name="Calderon D."/>
            <person name="Renjifo C."/>
            <person name="Currier R.B."/>
            <person name="Salgado D."/>
            <person name="Pla D."/>
            <person name="Sanz L."/>
            <person name="Hyder A.S."/>
            <person name="Ribeiro J.M."/>
            <person name="Arntzen J.W."/>
            <person name="van den Thillart G.E."/>
            <person name="Boetzer M."/>
            <person name="Pirovano W."/>
            <person name="Dirks R.P."/>
            <person name="Spaink H.P."/>
            <person name="Duboule D."/>
            <person name="McGlinn E."/>
            <person name="Kini R.M."/>
            <person name="Richardson M.K."/>
        </authorList>
    </citation>
    <scope>NUCLEOTIDE SEQUENCE</scope>
    <source>
        <tissue evidence="5">Blood</tissue>
    </source>
</reference>
<organism evidence="5 6">
    <name type="scientific">Ophiophagus hannah</name>
    <name type="common">King cobra</name>
    <name type="synonym">Naja hannah</name>
    <dbReference type="NCBI Taxonomy" id="8665"/>
    <lineage>
        <taxon>Eukaryota</taxon>
        <taxon>Metazoa</taxon>
        <taxon>Chordata</taxon>
        <taxon>Craniata</taxon>
        <taxon>Vertebrata</taxon>
        <taxon>Euteleostomi</taxon>
        <taxon>Lepidosauria</taxon>
        <taxon>Squamata</taxon>
        <taxon>Bifurcata</taxon>
        <taxon>Unidentata</taxon>
        <taxon>Episquamata</taxon>
        <taxon>Toxicofera</taxon>
        <taxon>Serpentes</taxon>
        <taxon>Colubroidea</taxon>
        <taxon>Elapidae</taxon>
        <taxon>Elapinae</taxon>
        <taxon>Ophiophagus</taxon>
    </lineage>
</organism>
<dbReference type="EMBL" id="AZIM01019432">
    <property type="protein sequence ID" value="ETE56523.1"/>
    <property type="molecule type" value="Genomic_DNA"/>
</dbReference>
<dbReference type="InterPro" id="IPR035500">
    <property type="entry name" value="NHR-like_dom_sf"/>
</dbReference>
<keyword evidence="1" id="KW-0805">Transcription regulation</keyword>
<evidence type="ECO:0000256" key="2">
    <source>
        <dbReference type="ARBA" id="ARBA00023163"/>
    </source>
</evidence>